<accession>A0A650EJV3</accession>
<dbReference type="GO" id="GO:0000160">
    <property type="term" value="P:phosphorelay signal transduction system"/>
    <property type="evidence" value="ECO:0007669"/>
    <property type="project" value="InterPro"/>
</dbReference>
<evidence type="ECO:0000313" key="3">
    <source>
        <dbReference type="EMBL" id="QGT49712.1"/>
    </source>
</evidence>
<organism evidence="3">
    <name type="scientific">uncultured Candidatus Melainabacteria bacterium</name>
    <dbReference type="NCBI Taxonomy" id="2682970"/>
    <lineage>
        <taxon>Bacteria</taxon>
        <taxon>Bacillati</taxon>
        <taxon>Candidatus Melainabacteria</taxon>
        <taxon>environmental samples</taxon>
    </lineage>
</organism>
<dbReference type="InterPro" id="IPR001789">
    <property type="entry name" value="Sig_transdc_resp-reg_receiver"/>
</dbReference>
<evidence type="ECO:0000259" key="2">
    <source>
        <dbReference type="PROSITE" id="PS50110"/>
    </source>
</evidence>
<feature type="modified residue" description="4-aspartylphosphate" evidence="1">
    <location>
        <position position="57"/>
    </location>
</feature>
<feature type="domain" description="Response regulatory" evidence="2">
    <location>
        <begin position="3"/>
        <end position="127"/>
    </location>
</feature>
<dbReference type="PROSITE" id="PS50110">
    <property type="entry name" value="RESPONSE_REGULATORY"/>
    <property type="match status" value="1"/>
</dbReference>
<dbReference type="EMBL" id="MN577570">
    <property type="protein sequence ID" value="QGT49712.1"/>
    <property type="molecule type" value="Genomic_DNA"/>
</dbReference>
<sequence>MKKILIVDDIPGWVRFHENNLKYLNNELEIDYAYSAKDAITKIEASIDNPYDVVFTDLQMESDFLPKLAGEWLIEQIKTFNKYYANCKIIIISASPSISRIAEKHNVLFLPKTIARNSDSGVYKEFIQ</sequence>
<gene>
    <name evidence="3" type="ORF">Melaina855_0990</name>
</gene>
<dbReference type="SUPFAM" id="SSF52172">
    <property type="entry name" value="CheY-like"/>
    <property type="match status" value="1"/>
</dbReference>
<dbReference type="InterPro" id="IPR011006">
    <property type="entry name" value="CheY-like_superfamily"/>
</dbReference>
<dbReference type="AlphaFoldDB" id="A0A650EJV3"/>
<dbReference type="Pfam" id="PF00072">
    <property type="entry name" value="Response_reg"/>
    <property type="match status" value="1"/>
</dbReference>
<name>A0A650EJV3_9BACT</name>
<proteinExistence type="predicted"/>
<evidence type="ECO:0000256" key="1">
    <source>
        <dbReference type="PROSITE-ProRule" id="PRU00169"/>
    </source>
</evidence>
<reference evidence="3" key="1">
    <citation type="journal article" date="2020" name="J. ISSAAS">
        <title>Lactobacilli and other gastrointestinal microbiota of Peromyscus leucopus, reservoir host for agents of Lyme disease and other zoonoses in North America.</title>
        <authorList>
            <person name="Milovic A."/>
            <person name="Bassam K."/>
            <person name="Shao H."/>
            <person name="Chatzistamou I."/>
            <person name="Tufts D.M."/>
            <person name="Diuk-Wasser M."/>
            <person name="Barbour A.G."/>
        </authorList>
    </citation>
    <scope>NUCLEOTIDE SEQUENCE</scope>
    <source>
        <strain evidence="3">LL20</strain>
    </source>
</reference>
<dbReference type="Gene3D" id="3.40.50.2300">
    <property type="match status" value="1"/>
</dbReference>
<keyword evidence="1" id="KW-0597">Phosphoprotein</keyword>
<protein>
    <recommendedName>
        <fullName evidence="2">Response regulatory domain-containing protein</fullName>
    </recommendedName>
</protein>